<accession>A0A518V1Y2</accession>
<geneLocation type="plasmid" evidence="5 6">
    <name>p1821L01</name>
</geneLocation>
<protein>
    <recommendedName>
        <fullName evidence="4">Tyr recombinase domain-containing protein</fullName>
    </recommendedName>
</protein>
<dbReference type="GO" id="GO:0015074">
    <property type="term" value="P:DNA integration"/>
    <property type="evidence" value="ECO:0007669"/>
    <property type="project" value="InterPro"/>
</dbReference>
<dbReference type="InterPro" id="IPR050090">
    <property type="entry name" value="Tyrosine_recombinase_XerCD"/>
</dbReference>
<comment type="similarity">
    <text evidence="1">Belongs to the 'phage' integrase family.</text>
</comment>
<reference evidence="5 6" key="1">
    <citation type="submission" date="2018-11" db="EMBL/GenBank/DDBJ databases">
        <title>Phylogenetic determinants of toxin gene distribution in genomes of Brevibacillus laterosporus.</title>
        <authorList>
            <person name="Glare T.R."/>
            <person name="Durrant A."/>
            <person name="Berry C."/>
            <person name="Palma L."/>
            <person name="Ormskirk M."/>
            <person name="Cox M.O."/>
        </authorList>
    </citation>
    <scope>NUCLEOTIDE SEQUENCE [LARGE SCALE GENOMIC DNA]</scope>
    <source>
        <strain evidence="5 6">1821L</strain>
        <plasmid evidence="5 6">p1821L01</plasmid>
    </source>
</reference>
<dbReference type="Pfam" id="PF13102">
    <property type="entry name" value="Phage_int_SAM_5"/>
    <property type="match status" value="1"/>
</dbReference>
<evidence type="ECO:0000256" key="3">
    <source>
        <dbReference type="ARBA" id="ARBA00023172"/>
    </source>
</evidence>
<keyword evidence="6" id="KW-1185">Reference proteome</keyword>
<dbReference type="PANTHER" id="PTHR30349">
    <property type="entry name" value="PHAGE INTEGRASE-RELATED"/>
    <property type="match status" value="1"/>
</dbReference>
<feature type="domain" description="Tyr recombinase" evidence="4">
    <location>
        <begin position="175"/>
        <end position="372"/>
    </location>
</feature>
<name>A0A518V1Y2_BRELA</name>
<dbReference type="InterPro" id="IPR002104">
    <property type="entry name" value="Integrase_catalytic"/>
</dbReference>
<dbReference type="InterPro" id="IPR013762">
    <property type="entry name" value="Integrase-like_cat_sf"/>
</dbReference>
<dbReference type="OrthoDB" id="283809at2"/>
<dbReference type="Gene3D" id="1.10.443.10">
    <property type="entry name" value="Intergrase catalytic core"/>
    <property type="match status" value="1"/>
</dbReference>
<sequence>MDENSDIERSISILYNQKEDEVKRIIETGAWSEDQRISSLLLNEGKVLTLDKLYDESIFFAFYLYDKPRNKKLTDGTVSEYKRDFHSFVSFLNDPVDKFTSIGITDSAPPSCGLKQVGRQQLKAYERYINGKHARNTALKKLTFVKSILKYGYEKGYFKYNLRDEFAIGKKINTIVERKLNYMELQAILNELRKKNLHRIIGSLLTLKGLRVSEVCKMNCGDIETGLYGDTLVKIERKGGKIVRKKIPKAVMFDLIQYRQFLKLEFNKKGMVFNDSPDSPLIPNSLGERLLRDRVWDIVKRAAKRASKNCPSLKEKAQYVSPHWFRHTFATIALDSGASLQDVKDELGHEDIRTTQIYLHSLREETGTTLADLISSKITI</sequence>
<dbReference type="GO" id="GO:0003677">
    <property type="term" value="F:DNA binding"/>
    <property type="evidence" value="ECO:0007669"/>
    <property type="project" value="UniProtKB-KW"/>
</dbReference>
<dbReference type="GO" id="GO:0006310">
    <property type="term" value="P:DNA recombination"/>
    <property type="evidence" value="ECO:0007669"/>
    <property type="project" value="UniProtKB-KW"/>
</dbReference>
<dbReference type="Proteomes" id="UP000319432">
    <property type="component" value="Plasmid p1821L01"/>
</dbReference>
<dbReference type="PANTHER" id="PTHR30349:SF64">
    <property type="entry name" value="PROPHAGE INTEGRASE INTD-RELATED"/>
    <property type="match status" value="1"/>
</dbReference>
<dbReference type="InterPro" id="IPR010998">
    <property type="entry name" value="Integrase_recombinase_N"/>
</dbReference>
<organism evidence="5 6">
    <name type="scientific">Brevibacillus laterosporus</name>
    <name type="common">Bacillus laterosporus</name>
    <dbReference type="NCBI Taxonomy" id="1465"/>
    <lineage>
        <taxon>Bacteria</taxon>
        <taxon>Bacillati</taxon>
        <taxon>Bacillota</taxon>
        <taxon>Bacilli</taxon>
        <taxon>Bacillales</taxon>
        <taxon>Paenibacillaceae</taxon>
        <taxon>Brevibacillus</taxon>
    </lineage>
</organism>
<keyword evidence="3" id="KW-0233">DNA recombination</keyword>
<dbReference type="PROSITE" id="PS51898">
    <property type="entry name" value="TYR_RECOMBINASE"/>
    <property type="match status" value="1"/>
</dbReference>
<evidence type="ECO:0000256" key="1">
    <source>
        <dbReference type="ARBA" id="ARBA00008857"/>
    </source>
</evidence>
<dbReference type="SUPFAM" id="SSF56349">
    <property type="entry name" value="DNA breaking-rejoining enzymes"/>
    <property type="match status" value="1"/>
</dbReference>
<evidence type="ECO:0000259" key="4">
    <source>
        <dbReference type="PROSITE" id="PS51898"/>
    </source>
</evidence>
<evidence type="ECO:0000313" key="5">
    <source>
        <dbReference type="EMBL" id="QDX90984.1"/>
    </source>
</evidence>
<dbReference type="AlphaFoldDB" id="A0A518V1Y2"/>
<gene>
    <name evidence="5" type="ORF">EEL30_00500</name>
</gene>
<evidence type="ECO:0000313" key="6">
    <source>
        <dbReference type="Proteomes" id="UP000319432"/>
    </source>
</evidence>
<proteinExistence type="inferred from homology"/>
<dbReference type="InterPro" id="IPR025269">
    <property type="entry name" value="SAM-like_dom"/>
</dbReference>
<keyword evidence="5" id="KW-0614">Plasmid</keyword>
<keyword evidence="2" id="KW-0238">DNA-binding</keyword>
<evidence type="ECO:0000256" key="2">
    <source>
        <dbReference type="ARBA" id="ARBA00023125"/>
    </source>
</evidence>
<dbReference type="CDD" id="cd00397">
    <property type="entry name" value="DNA_BRE_C"/>
    <property type="match status" value="1"/>
</dbReference>
<dbReference type="Gene3D" id="1.10.150.130">
    <property type="match status" value="1"/>
</dbReference>
<dbReference type="Pfam" id="PF00589">
    <property type="entry name" value="Phage_integrase"/>
    <property type="match status" value="1"/>
</dbReference>
<dbReference type="EMBL" id="CP033461">
    <property type="protein sequence ID" value="QDX90984.1"/>
    <property type="molecule type" value="Genomic_DNA"/>
</dbReference>
<dbReference type="InterPro" id="IPR011010">
    <property type="entry name" value="DNA_brk_join_enz"/>
</dbReference>